<evidence type="ECO:0000313" key="1">
    <source>
        <dbReference type="EMBL" id="JAD57058.1"/>
    </source>
</evidence>
<proteinExistence type="predicted"/>
<protein>
    <submittedName>
        <fullName evidence="1">Uncharacterized protein</fullName>
    </submittedName>
</protein>
<name>A0A0A9B4K5_ARUDO</name>
<sequence>MQARSARHLFDGTRA</sequence>
<dbReference type="EMBL" id="GBRH01240837">
    <property type="protein sequence ID" value="JAD57058.1"/>
    <property type="molecule type" value="Transcribed_RNA"/>
</dbReference>
<accession>A0A0A9B4K5</accession>
<organism evidence="1">
    <name type="scientific">Arundo donax</name>
    <name type="common">Giant reed</name>
    <name type="synonym">Donax arundinaceus</name>
    <dbReference type="NCBI Taxonomy" id="35708"/>
    <lineage>
        <taxon>Eukaryota</taxon>
        <taxon>Viridiplantae</taxon>
        <taxon>Streptophyta</taxon>
        <taxon>Embryophyta</taxon>
        <taxon>Tracheophyta</taxon>
        <taxon>Spermatophyta</taxon>
        <taxon>Magnoliopsida</taxon>
        <taxon>Liliopsida</taxon>
        <taxon>Poales</taxon>
        <taxon>Poaceae</taxon>
        <taxon>PACMAD clade</taxon>
        <taxon>Arundinoideae</taxon>
        <taxon>Arundineae</taxon>
        <taxon>Arundo</taxon>
    </lineage>
</organism>
<reference evidence="1" key="2">
    <citation type="journal article" date="2015" name="Data Brief">
        <title>Shoot transcriptome of the giant reed, Arundo donax.</title>
        <authorList>
            <person name="Barrero R.A."/>
            <person name="Guerrero F.D."/>
            <person name="Moolhuijzen P."/>
            <person name="Goolsby J.A."/>
            <person name="Tidwell J."/>
            <person name="Bellgard S.E."/>
            <person name="Bellgard M.I."/>
        </authorList>
    </citation>
    <scope>NUCLEOTIDE SEQUENCE</scope>
    <source>
        <tissue evidence="1">Shoot tissue taken approximately 20 cm above the soil surface</tissue>
    </source>
</reference>
<reference evidence="1" key="1">
    <citation type="submission" date="2014-09" db="EMBL/GenBank/DDBJ databases">
        <authorList>
            <person name="Magalhaes I.L.F."/>
            <person name="Oliveira U."/>
            <person name="Santos F.R."/>
            <person name="Vidigal T.H.D.A."/>
            <person name="Brescovit A.D."/>
            <person name="Santos A.J."/>
        </authorList>
    </citation>
    <scope>NUCLEOTIDE SEQUENCE</scope>
    <source>
        <tissue evidence="1">Shoot tissue taken approximately 20 cm above the soil surface</tissue>
    </source>
</reference>